<dbReference type="OrthoDB" id="2985529at2"/>
<evidence type="ECO:0000313" key="5">
    <source>
        <dbReference type="Proteomes" id="UP000321532"/>
    </source>
</evidence>
<dbReference type="Proteomes" id="UP000321532">
    <property type="component" value="Unassembled WGS sequence"/>
</dbReference>
<feature type="region of interest" description="Disordered" evidence="1">
    <location>
        <begin position="28"/>
        <end position="47"/>
    </location>
</feature>
<accession>A0A512ATD8</accession>
<dbReference type="EMBL" id="BJYS01000003">
    <property type="protein sequence ID" value="GEO02953.1"/>
    <property type="molecule type" value="Genomic_DNA"/>
</dbReference>
<feature type="compositionally biased region" description="Polar residues" evidence="1">
    <location>
        <begin position="29"/>
        <end position="41"/>
    </location>
</feature>
<dbReference type="RefSeq" id="WP_146894994.1">
    <property type="nucleotide sequence ID" value="NZ_BJYS01000003.1"/>
</dbReference>
<dbReference type="AlphaFoldDB" id="A0A512ATD8"/>
<reference evidence="4 5" key="1">
    <citation type="submission" date="2019-07" db="EMBL/GenBank/DDBJ databases">
        <title>Whole genome shotgun sequence of Adhaeribacter aerolatus NBRC 106133.</title>
        <authorList>
            <person name="Hosoyama A."/>
            <person name="Uohara A."/>
            <person name="Ohji S."/>
            <person name="Ichikawa N."/>
        </authorList>
    </citation>
    <scope>NUCLEOTIDE SEQUENCE [LARGE SCALE GENOMIC DNA]</scope>
    <source>
        <strain evidence="4 5">NBRC 106133</strain>
    </source>
</reference>
<dbReference type="InterPro" id="IPR026444">
    <property type="entry name" value="Secre_tail"/>
</dbReference>
<sequence length="127" mass="14228">MKKKLLLVFTYIMMGSLAFAQSGADATVEKSSQQTSPSNRFADNEDKKIEVYPNPSTGIVNLTLTGFKGKKTEVQVVNVIGSVIYRDVLNDNETNRKVLDLTKEASGLYYIKIQSEDYSEIRKIIIN</sequence>
<dbReference type="Pfam" id="PF18962">
    <property type="entry name" value="Por_Secre_tail"/>
    <property type="match status" value="1"/>
</dbReference>
<feature type="chain" id="PRO_5021960729" description="Secretion system C-terminal sorting domain-containing protein" evidence="2">
    <location>
        <begin position="21"/>
        <end position="127"/>
    </location>
</feature>
<dbReference type="NCBIfam" id="TIGR04183">
    <property type="entry name" value="Por_Secre_tail"/>
    <property type="match status" value="1"/>
</dbReference>
<evidence type="ECO:0000256" key="1">
    <source>
        <dbReference type="SAM" id="MobiDB-lite"/>
    </source>
</evidence>
<evidence type="ECO:0000313" key="4">
    <source>
        <dbReference type="EMBL" id="GEO02953.1"/>
    </source>
</evidence>
<gene>
    <name evidence="4" type="ORF">AAE02nite_06170</name>
</gene>
<evidence type="ECO:0000256" key="2">
    <source>
        <dbReference type="SAM" id="SignalP"/>
    </source>
</evidence>
<comment type="caution">
    <text evidence="4">The sequence shown here is derived from an EMBL/GenBank/DDBJ whole genome shotgun (WGS) entry which is preliminary data.</text>
</comment>
<name>A0A512ATD8_9BACT</name>
<proteinExistence type="predicted"/>
<feature type="signal peptide" evidence="2">
    <location>
        <begin position="1"/>
        <end position="20"/>
    </location>
</feature>
<keyword evidence="2" id="KW-0732">Signal</keyword>
<evidence type="ECO:0000259" key="3">
    <source>
        <dbReference type="Pfam" id="PF18962"/>
    </source>
</evidence>
<keyword evidence="5" id="KW-1185">Reference proteome</keyword>
<feature type="domain" description="Secretion system C-terminal sorting" evidence="3">
    <location>
        <begin position="51"/>
        <end position="126"/>
    </location>
</feature>
<organism evidence="4 5">
    <name type="scientific">Adhaeribacter aerolatus</name>
    <dbReference type="NCBI Taxonomy" id="670289"/>
    <lineage>
        <taxon>Bacteria</taxon>
        <taxon>Pseudomonadati</taxon>
        <taxon>Bacteroidota</taxon>
        <taxon>Cytophagia</taxon>
        <taxon>Cytophagales</taxon>
        <taxon>Hymenobacteraceae</taxon>
        <taxon>Adhaeribacter</taxon>
    </lineage>
</organism>
<protein>
    <recommendedName>
        <fullName evidence="3">Secretion system C-terminal sorting domain-containing protein</fullName>
    </recommendedName>
</protein>